<evidence type="ECO:0000256" key="1">
    <source>
        <dbReference type="SAM" id="Phobius"/>
    </source>
</evidence>
<keyword evidence="1" id="KW-0812">Transmembrane</keyword>
<keyword evidence="1" id="KW-0472">Membrane</keyword>
<proteinExistence type="predicted"/>
<reference evidence="2" key="1">
    <citation type="journal article" date="2014" name="Front. Microbiol.">
        <title>High frequency of phylogenetically diverse reductive dehalogenase-homologous genes in deep subseafloor sedimentary metagenomes.</title>
        <authorList>
            <person name="Kawai M."/>
            <person name="Futagami T."/>
            <person name="Toyoda A."/>
            <person name="Takaki Y."/>
            <person name="Nishi S."/>
            <person name="Hori S."/>
            <person name="Arai W."/>
            <person name="Tsubouchi T."/>
            <person name="Morono Y."/>
            <person name="Uchiyama I."/>
            <person name="Ito T."/>
            <person name="Fujiyama A."/>
            <person name="Inagaki F."/>
            <person name="Takami H."/>
        </authorList>
    </citation>
    <scope>NUCLEOTIDE SEQUENCE</scope>
    <source>
        <strain evidence="2">Expedition CK06-06</strain>
    </source>
</reference>
<evidence type="ECO:0000313" key="2">
    <source>
        <dbReference type="EMBL" id="GAF92829.1"/>
    </source>
</evidence>
<feature type="transmembrane region" description="Helical" evidence="1">
    <location>
        <begin position="6"/>
        <end position="26"/>
    </location>
</feature>
<organism evidence="2">
    <name type="scientific">marine sediment metagenome</name>
    <dbReference type="NCBI Taxonomy" id="412755"/>
    <lineage>
        <taxon>unclassified sequences</taxon>
        <taxon>metagenomes</taxon>
        <taxon>ecological metagenomes</taxon>
    </lineage>
</organism>
<protein>
    <submittedName>
        <fullName evidence="2">Uncharacterized protein</fullName>
    </submittedName>
</protein>
<keyword evidence="1" id="KW-1133">Transmembrane helix</keyword>
<sequence length="33" mass="3838">MSAMAWGLVVFIVFFFVVGIGMYYLVQESGRRY</sequence>
<gene>
    <name evidence="2" type="ORF">S01H1_19241</name>
</gene>
<accession>X0THV6</accession>
<dbReference type="AlphaFoldDB" id="X0THV6"/>
<dbReference type="EMBL" id="BARS01010372">
    <property type="protein sequence ID" value="GAF92829.1"/>
    <property type="molecule type" value="Genomic_DNA"/>
</dbReference>
<feature type="non-terminal residue" evidence="2">
    <location>
        <position position="33"/>
    </location>
</feature>
<name>X0THV6_9ZZZZ</name>
<comment type="caution">
    <text evidence="2">The sequence shown here is derived from an EMBL/GenBank/DDBJ whole genome shotgun (WGS) entry which is preliminary data.</text>
</comment>